<feature type="compositionally biased region" description="Polar residues" evidence="1">
    <location>
        <begin position="138"/>
        <end position="150"/>
    </location>
</feature>
<dbReference type="GO" id="GO:0140588">
    <property type="term" value="P:chromatin looping"/>
    <property type="evidence" value="ECO:0007669"/>
    <property type="project" value="InterPro"/>
</dbReference>
<feature type="compositionally biased region" description="Polar residues" evidence="1">
    <location>
        <begin position="157"/>
        <end position="173"/>
    </location>
</feature>
<dbReference type="Proteomes" id="UP000826195">
    <property type="component" value="Unassembled WGS sequence"/>
</dbReference>
<feature type="non-terminal residue" evidence="2">
    <location>
        <position position="203"/>
    </location>
</feature>
<dbReference type="GO" id="GO:0090694">
    <property type="term" value="C:Scc2-Scc4 cohesin loading complex"/>
    <property type="evidence" value="ECO:0007669"/>
    <property type="project" value="TreeGrafter"/>
</dbReference>
<evidence type="ECO:0000256" key="1">
    <source>
        <dbReference type="SAM" id="MobiDB-lite"/>
    </source>
</evidence>
<organism evidence="2 3">
    <name type="scientific">Cotesia glomerata</name>
    <name type="common">Lepidopteran parasitic wasp</name>
    <name type="synonym">Apanteles glomeratus</name>
    <dbReference type="NCBI Taxonomy" id="32391"/>
    <lineage>
        <taxon>Eukaryota</taxon>
        <taxon>Metazoa</taxon>
        <taxon>Ecdysozoa</taxon>
        <taxon>Arthropoda</taxon>
        <taxon>Hexapoda</taxon>
        <taxon>Insecta</taxon>
        <taxon>Pterygota</taxon>
        <taxon>Neoptera</taxon>
        <taxon>Endopterygota</taxon>
        <taxon>Hymenoptera</taxon>
        <taxon>Apocrita</taxon>
        <taxon>Ichneumonoidea</taxon>
        <taxon>Braconidae</taxon>
        <taxon>Microgastrinae</taxon>
        <taxon>Cotesia</taxon>
    </lineage>
</organism>
<dbReference type="GO" id="GO:0071169">
    <property type="term" value="P:establishment of protein localization to chromatin"/>
    <property type="evidence" value="ECO:0007669"/>
    <property type="project" value="TreeGrafter"/>
</dbReference>
<evidence type="ECO:0000313" key="3">
    <source>
        <dbReference type="Proteomes" id="UP000826195"/>
    </source>
</evidence>
<dbReference type="PANTHER" id="PTHR21704:SF18">
    <property type="entry name" value="NIPPED-B-LIKE PROTEIN"/>
    <property type="match status" value="1"/>
</dbReference>
<dbReference type="GO" id="GO:0010468">
    <property type="term" value="P:regulation of gene expression"/>
    <property type="evidence" value="ECO:0007669"/>
    <property type="project" value="InterPro"/>
</dbReference>
<accession>A0AAV7HMU0</accession>
<dbReference type="GO" id="GO:1990414">
    <property type="term" value="P:replication-born double-strand break repair via sister chromatid exchange"/>
    <property type="evidence" value="ECO:0007669"/>
    <property type="project" value="TreeGrafter"/>
</dbReference>
<dbReference type="EMBL" id="JAHXZJ010002609">
    <property type="protein sequence ID" value="KAH0541201.1"/>
    <property type="molecule type" value="Genomic_DNA"/>
</dbReference>
<dbReference type="AlphaFoldDB" id="A0AAV7HMU0"/>
<dbReference type="GO" id="GO:0061775">
    <property type="term" value="F:cohesin loader activity"/>
    <property type="evidence" value="ECO:0007669"/>
    <property type="project" value="InterPro"/>
</dbReference>
<dbReference type="GO" id="GO:0003682">
    <property type="term" value="F:chromatin binding"/>
    <property type="evidence" value="ECO:0007669"/>
    <property type="project" value="TreeGrafter"/>
</dbReference>
<protein>
    <submittedName>
        <fullName evidence="2">Uncharacterized protein</fullName>
    </submittedName>
</protein>
<sequence>MPELIKVKMNGVIPSVPITTLAGIASLTDLLPEMPLPTPLPQVVTNKSLLFHARVAEEAKLQLSNRDETLVPQLIQALSQTSSDNIELKDEFIAQSEQPYSESEQHTPELLKAILEINPHVFKGPQYNNSRRIWPCPNASQLTNANQSPANYGRFSPSYSNSSGSRQTPQGSPAQPAPARTVLPSPLLTSTIITTTTTTTATS</sequence>
<dbReference type="PANTHER" id="PTHR21704">
    <property type="entry name" value="NIPPED-B-LIKE PROTEIN DELANGIN SCC2-RELATED"/>
    <property type="match status" value="1"/>
</dbReference>
<feature type="region of interest" description="Disordered" evidence="1">
    <location>
        <begin position="138"/>
        <end position="182"/>
    </location>
</feature>
<proteinExistence type="predicted"/>
<reference evidence="2 3" key="1">
    <citation type="journal article" date="2021" name="J. Hered.">
        <title>A chromosome-level genome assembly of the parasitoid wasp, Cotesia glomerata (Hymenoptera: Braconidae).</title>
        <authorList>
            <person name="Pinto B.J."/>
            <person name="Weis J.J."/>
            <person name="Gamble T."/>
            <person name="Ode P.J."/>
            <person name="Paul R."/>
            <person name="Zaspel J.M."/>
        </authorList>
    </citation>
    <scope>NUCLEOTIDE SEQUENCE [LARGE SCALE GENOMIC DNA]</scope>
    <source>
        <strain evidence="2">CgM1</strain>
    </source>
</reference>
<dbReference type="GO" id="GO:0034087">
    <property type="term" value="P:establishment of mitotic sister chromatid cohesion"/>
    <property type="evidence" value="ECO:0007669"/>
    <property type="project" value="TreeGrafter"/>
</dbReference>
<dbReference type="InterPro" id="IPR033031">
    <property type="entry name" value="Scc2/Nipped-B"/>
</dbReference>
<evidence type="ECO:0000313" key="2">
    <source>
        <dbReference type="EMBL" id="KAH0541201.1"/>
    </source>
</evidence>
<keyword evidence="3" id="KW-1185">Reference proteome</keyword>
<gene>
    <name evidence="2" type="ORF">KQX54_021262</name>
</gene>
<comment type="caution">
    <text evidence="2">The sequence shown here is derived from an EMBL/GenBank/DDBJ whole genome shotgun (WGS) entry which is preliminary data.</text>
</comment>
<name>A0AAV7HMU0_COTGL</name>